<keyword evidence="3 4" id="KW-0732">Signal</keyword>
<comment type="subcellular location">
    <subcellularLocation>
        <location evidence="1">Periplasm</location>
    </subcellularLocation>
</comment>
<evidence type="ECO:0000313" key="7">
    <source>
        <dbReference type="Proteomes" id="UP000000374"/>
    </source>
</evidence>
<dbReference type="InterPro" id="IPR006311">
    <property type="entry name" value="TAT_signal"/>
</dbReference>
<proteinExistence type="inferred from homology"/>
<comment type="similarity">
    <text evidence="2">Belongs to the bacterial solute-binding protein SsuA/TauA family.</text>
</comment>
<dbReference type="Pfam" id="PF09084">
    <property type="entry name" value="NMT1"/>
    <property type="match status" value="1"/>
</dbReference>
<evidence type="ECO:0000256" key="1">
    <source>
        <dbReference type="ARBA" id="ARBA00004418"/>
    </source>
</evidence>
<reference evidence="7" key="1">
    <citation type="submission" date="2006-12" db="EMBL/GenBank/DDBJ databases">
        <title>Complete sequence of chromosome 1 of Verminephrobacter eiseniae EF01-2.</title>
        <authorList>
            <person name="Copeland A."/>
            <person name="Lucas S."/>
            <person name="Lapidus A."/>
            <person name="Barry K."/>
            <person name="Detter J.C."/>
            <person name="Glavina del Rio T."/>
            <person name="Dalin E."/>
            <person name="Tice H."/>
            <person name="Pitluck S."/>
            <person name="Chertkov O."/>
            <person name="Brettin T."/>
            <person name="Bruce D."/>
            <person name="Han C."/>
            <person name="Tapia R."/>
            <person name="Gilna P."/>
            <person name="Schmutz J."/>
            <person name="Larimer F."/>
            <person name="Land M."/>
            <person name="Hauser L."/>
            <person name="Kyrpides N."/>
            <person name="Kim E."/>
            <person name="Stahl D."/>
            <person name="Richardson P."/>
        </authorList>
    </citation>
    <scope>NUCLEOTIDE SEQUENCE [LARGE SCALE GENOMIC DNA]</scope>
    <source>
        <strain evidence="7">EF01-2</strain>
    </source>
</reference>
<dbReference type="InterPro" id="IPR015168">
    <property type="entry name" value="SsuA/THI5"/>
</dbReference>
<accession>A1WGX6</accession>
<sequence length="338" mass="35880">MHHLHRHRSRRHFLRACAATAAIAHPVIGMAQGLAAQTTIHYGGSAWLGHYPAYLALKSGTLPAASIDLRWQSFGTSSARMSAVLSGGIDIACTGIVSALALMARGSRHFAIIAVPEDFGRVEGLFVRSDVSAIEHLRGKKIGVTFASSAHLLVLDLLAGAGLGPADVTVLNVPAPELPAAMAAGQIDAAAAWTPQFHRIRALPGIKLLADDTAFSLFKSHKVTPGPDVLVVRQAFADKNPLAVRGFLKGYFSAIAMLRDRPQEAARQLLALTGLSLADQVEAILGAQWYGSEQQRNLLKVPGTYVDGLQGLADMLVAHKQIDKAPVVGQWIDASHLA</sequence>
<feature type="signal peptide" evidence="4">
    <location>
        <begin position="1"/>
        <end position="31"/>
    </location>
</feature>
<keyword evidence="7" id="KW-1185">Reference proteome</keyword>
<evidence type="ECO:0000256" key="4">
    <source>
        <dbReference type="SAM" id="SignalP"/>
    </source>
</evidence>
<evidence type="ECO:0000313" key="6">
    <source>
        <dbReference type="EMBL" id="ABM56883.1"/>
    </source>
</evidence>
<protein>
    <submittedName>
        <fullName evidence="6">Substrate-binding region of ABC-type glycine betaine transport system</fullName>
    </submittedName>
</protein>
<dbReference type="SUPFAM" id="SSF53850">
    <property type="entry name" value="Periplasmic binding protein-like II"/>
    <property type="match status" value="1"/>
</dbReference>
<evidence type="ECO:0000259" key="5">
    <source>
        <dbReference type="Pfam" id="PF09084"/>
    </source>
</evidence>
<organism evidence="6 7">
    <name type="scientific">Verminephrobacter eiseniae (strain EF01-2)</name>
    <dbReference type="NCBI Taxonomy" id="391735"/>
    <lineage>
        <taxon>Bacteria</taxon>
        <taxon>Pseudomonadati</taxon>
        <taxon>Pseudomonadota</taxon>
        <taxon>Betaproteobacteria</taxon>
        <taxon>Burkholderiales</taxon>
        <taxon>Comamonadaceae</taxon>
        <taxon>Verminephrobacter</taxon>
    </lineage>
</organism>
<dbReference type="PANTHER" id="PTHR30024">
    <property type="entry name" value="ALIPHATIC SULFONATES-BINDING PROTEIN-RELATED"/>
    <property type="match status" value="1"/>
</dbReference>
<dbReference type="Proteomes" id="UP000000374">
    <property type="component" value="Chromosome"/>
</dbReference>
<dbReference type="AlphaFoldDB" id="A1WGX6"/>
<feature type="domain" description="SsuA/THI5-like" evidence="5">
    <location>
        <begin position="49"/>
        <end position="265"/>
    </location>
</feature>
<dbReference type="EMBL" id="CP000542">
    <property type="protein sequence ID" value="ABM56883.1"/>
    <property type="molecule type" value="Genomic_DNA"/>
</dbReference>
<dbReference type="KEGG" id="vei:Veis_1109"/>
<dbReference type="Gene3D" id="3.40.190.10">
    <property type="entry name" value="Periplasmic binding protein-like II"/>
    <property type="match status" value="3"/>
</dbReference>
<evidence type="ECO:0000256" key="3">
    <source>
        <dbReference type="ARBA" id="ARBA00022729"/>
    </source>
</evidence>
<feature type="chain" id="PRO_5002640625" evidence="4">
    <location>
        <begin position="32"/>
        <end position="338"/>
    </location>
</feature>
<name>A1WGX6_VEREI</name>
<dbReference type="OrthoDB" id="8555942at2"/>
<dbReference type="GeneID" id="76459776"/>
<dbReference type="PANTHER" id="PTHR30024:SF47">
    <property type="entry name" value="TAURINE-BINDING PERIPLASMIC PROTEIN"/>
    <property type="match status" value="1"/>
</dbReference>
<dbReference type="STRING" id="391735.Veis_1109"/>
<dbReference type="PROSITE" id="PS51318">
    <property type="entry name" value="TAT"/>
    <property type="match status" value="1"/>
</dbReference>
<evidence type="ECO:0000256" key="2">
    <source>
        <dbReference type="ARBA" id="ARBA00010742"/>
    </source>
</evidence>
<dbReference type="eggNOG" id="COG0715">
    <property type="taxonomic scope" value="Bacteria"/>
</dbReference>
<dbReference type="HOGENOM" id="CLU_028871_3_2_4"/>
<dbReference type="GO" id="GO:0042597">
    <property type="term" value="C:periplasmic space"/>
    <property type="evidence" value="ECO:0007669"/>
    <property type="project" value="UniProtKB-SubCell"/>
</dbReference>
<dbReference type="RefSeq" id="WP_011808894.1">
    <property type="nucleotide sequence ID" value="NC_008786.1"/>
</dbReference>
<gene>
    <name evidence="6" type="ordered locus">Veis_1109</name>
</gene>